<dbReference type="OrthoDB" id="5244050at2759"/>
<dbReference type="Proteomes" id="UP000240883">
    <property type="component" value="Unassembled WGS sequence"/>
</dbReference>
<feature type="compositionally biased region" description="Low complexity" evidence="1">
    <location>
        <begin position="562"/>
        <end position="575"/>
    </location>
</feature>
<evidence type="ECO:0000313" key="2">
    <source>
        <dbReference type="EMBL" id="PSN61069.1"/>
    </source>
</evidence>
<name>A0A2T2N6N4_CORCC</name>
<accession>A0A2T2N6N4</accession>
<feature type="compositionally biased region" description="Pro residues" evidence="1">
    <location>
        <begin position="722"/>
        <end position="735"/>
    </location>
</feature>
<feature type="region of interest" description="Disordered" evidence="1">
    <location>
        <begin position="133"/>
        <end position="245"/>
    </location>
</feature>
<sequence>MGRHRGPKFSFPIPGRRPHTKVDPDAHEGPHPTSSIPSASEWSPRVNEPSPSSYSKAERLLGTAGLPFRPSSRQASLPPPSPGYMTITVSEASFGSEPDDKASSTVVEDTNLYPTKRPSMIHRASSNILGYAYSADGRRGSNGSSSSRKLHPANSNSTMRSHYDAEGSPLYISQQTSNSAVRDGALRKGKPQITSVHGYDSHVPSPLAYGTADEAKKQNRKSKPPRLDLSKLFPKPKPAAGPEYAGALLSPNKLVDSPTAMSIASDYFPRPMTREPTPTPKGQAKLTKRQQLPTSQVPRPTSPIRLHKRDMYDNAKINVRRPPQGIQHWFDAIDDESDGQSEEERTPLHAPRPIHPRRPPLAPLRKSSLGRLLQEDMAPHTMQYSYAAESKSSKKEHNIHRRFSGAHMESPSQTSTQSQVSLVSNKTKESAFSRSNLQDSSVLSFSSSEDEDDDHTPEAGKFPVRDSLDISEDHGEIITGQAQAFELRPRNARRPSEGKISLLSTSTNAATIEVMYTPEPFAPTQFPRSYSSSKRSSHVRHPSVILENEHARPHTSTNRPKSPSTSMRSARTSTSEPRIRSEQHKLMAVTAEEEALLEMMRRKRAAMAKQNSSEGHHSAFLHETHEIAPPESNVNKTRRTSAFLTMETPVASPVRLVNTKASRKSFAGSASPLLVPPSRGRPAKADVNAGTSILRDSSSCDTRSDRLAASPSSHISLAHQLSPPPEFSPLDPFPSPARTASIASPTTTDLPSPLPSPVTPGLRHGESDVDVKVASSEPSCNGDNEEMAVLETGVIDPPSGSIKPDESHASGVSAAHHRRRRTASSDADITFPMPKALENHDLTPVSEASSRTPSIIDPPHSLPKLPRKSSRRKTSLTVSTSFPTKSRHSSVASTHASSPVTAPHERRSSRILSRGNSIHSINRESVSIGSASTRCSVSEDVLAAWGSLGGLRDYNTARY</sequence>
<dbReference type="AlphaFoldDB" id="A0A2T2N6N4"/>
<feature type="region of interest" description="Disordered" evidence="1">
    <location>
        <begin position="266"/>
        <end position="465"/>
    </location>
</feature>
<evidence type="ECO:0000256" key="1">
    <source>
        <dbReference type="SAM" id="MobiDB-lite"/>
    </source>
</evidence>
<feature type="compositionally biased region" description="Polar residues" evidence="1">
    <location>
        <begin position="32"/>
        <end position="41"/>
    </location>
</feature>
<keyword evidence="3" id="KW-1185">Reference proteome</keyword>
<proteinExistence type="predicted"/>
<feature type="compositionally biased region" description="Basic and acidic residues" evidence="1">
    <location>
        <begin position="20"/>
        <end position="30"/>
    </location>
</feature>
<feature type="compositionally biased region" description="Basic residues" evidence="1">
    <location>
        <begin position="865"/>
        <end position="874"/>
    </location>
</feature>
<gene>
    <name evidence="2" type="ORF">BS50DRAFT_164385</name>
</gene>
<protein>
    <submittedName>
        <fullName evidence="2">Uncharacterized protein</fullName>
    </submittedName>
</protein>
<dbReference type="STRING" id="1448308.A0A2T2N6N4"/>
<feature type="region of interest" description="Disordered" evidence="1">
    <location>
        <begin position="665"/>
        <end position="913"/>
    </location>
</feature>
<feature type="compositionally biased region" description="Low complexity" evidence="1">
    <location>
        <begin position="410"/>
        <end position="424"/>
    </location>
</feature>
<organism evidence="2 3">
    <name type="scientific">Corynespora cassiicola Philippines</name>
    <dbReference type="NCBI Taxonomy" id="1448308"/>
    <lineage>
        <taxon>Eukaryota</taxon>
        <taxon>Fungi</taxon>
        <taxon>Dikarya</taxon>
        <taxon>Ascomycota</taxon>
        <taxon>Pezizomycotina</taxon>
        <taxon>Dothideomycetes</taxon>
        <taxon>Pleosporomycetidae</taxon>
        <taxon>Pleosporales</taxon>
        <taxon>Corynesporascaceae</taxon>
        <taxon>Corynespora</taxon>
    </lineage>
</organism>
<feature type="region of interest" description="Disordered" evidence="1">
    <location>
        <begin position="520"/>
        <end position="582"/>
    </location>
</feature>
<reference evidence="2 3" key="1">
    <citation type="journal article" date="2018" name="Front. Microbiol.">
        <title>Genome-Wide Analysis of Corynespora cassiicola Leaf Fall Disease Putative Effectors.</title>
        <authorList>
            <person name="Lopez D."/>
            <person name="Ribeiro S."/>
            <person name="Label P."/>
            <person name="Fumanal B."/>
            <person name="Venisse J.S."/>
            <person name="Kohler A."/>
            <person name="de Oliveira R.R."/>
            <person name="Labutti K."/>
            <person name="Lipzen A."/>
            <person name="Lail K."/>
            <person name="Bauer D."/>
            <person name="Ohm R.A."/>
            <person name="Barry K.W."/>
            <person name="Spatafora J."/>
            <person name="Grigoriev I.V."/>
            <person name="Martin F.M."/>
            <person name="Pujade-Renaud V."/>
        </authorList>
    </citation>
    <scope>NUCLEOTIDE SEQUENCE [LARGE SCALE GENOMIC DNA]</scope>
    <source>
        <strain evidence="2 3">Philippines</strain>
    </source>
</reference>
<evidence type="ECO:0000313" key="3">
    <source>
        <dbReference type="Proteomes" id="UP000240883"/>
    </source>
</evidence>
<feature type="region of interest" description="Disordered" evidence="1">
    <location>
        <begin position="1"/>
        <end position="121"/>
    </location>
</feature>
<feature type="compositionally biased region" description="Polar residues" evidence="1">
    <location>
        <begin position="875"/>
        <end position="900"/>
    </location>
</feature>
<feature type="compositionally biased region" description="Polar residues" evidence="1">
    <location>
        <begin position="289"/>
        <end position="299"/>
    </location>
</feature>
<feature type="compositionally biased region" description="Acidic residues" evidence="1">
    <location>
        <begin position="332"/>
        <end position="341"/>
    </location>
</feature>
<feature type="compositionally biased region" description="Polar residues" evidence="1">
    <location>
        <begin position="171"/>
        <end position="180"/>
    </location>
</feature>
<dbReference type="EMBL" id="KZ678146">
    <property type="protein sequence ID" value="PSN61069.1"/>
    <property type="molecule type" value="Genomic_DNA"/>
</dbReference>